<accession>A0A848MVR4</accession>
<reference evidence="4 5" key="1">
    <citation type="submission" date="2020-01" db="EMBL/GenBank/DDBJ databases">
        <authorList>
            <person name="Lee S.D."/>
        </authorList>
    </citation>
    <scope>NUCLEOTIDE SEQUENCE [LARGE SCALE GENOMIC DNA]</scope>
    <source>
        <strain evidence="4 5">SAP-1</strain>
    </source>
</reference>
<feature type="domain" description="N-acetyltransferase" evidence="3">
    <location>
        <begin position="1"/>
        <end position="172"/>
    </location>
</feature>
<dbReference type="AlphaFoldDB" id="A0A848MVR4"/>
<dbReference type="Gene3D" id="3.40.630.30">
    <property type="match status" value="1"/>
</dbReference>
<keyword evidence="5" id="KW-1185">Reference proteome</keyword>
<organism evidence="4 5">
    <name type="scientific">Rouxiella aceris</name>
    <dbReference type="NCBI Taxonomy" id="2703884"/>
    <lineage>
        <taxon>Bacteria</taxon>
        <taxon>Pseudomonadati</taxon>
        <taxon>Pseudomonadota</taxon>
        <taxon>Gammaproteobacteria</taxon>
        <taxon>Enterobacterales</taxon>
        <taxon>Yersiniaceae</taxon>
        <taxon>Rouxiella</taxon>
    </lineage>
</organism>
<gene>
    <name evidence="4" type="ORF">GW590_24010</name>
</gene>
<name>A0A848MVR4_9GAMM</name>
<evidence type="ECO:0000259" key="3">
    <source>
        <dbReference type="PROSITE" id="PS51186"/>
    </source>
</evidence>
<evidence type="ECO:0000256" key="1">
    <source>
        <dbReference type="ARBA" id="ARBA00022679"/>
    </source>
</evidence>
<comment type="caution">
    <text evidence="4">The sequence shown here is derived from an EMBL/GenBank/DDBJ whole genome shotgun (WGS) entry which is preliminary data.</text>
</comment>
<protein>
    <submittedName>
        <fullName evidence="4">GNAT family N-acetyltransferase</fullName>
    </submittedName>
</protein>
<evidence type="ECO:0000256" key="2">
    <source>
        <dbReference type="ARBA" id="ARBA00023315"/>
    </source>
</evidence>
<dbReference type="GO" id="GO:0016747">
    <property type="term" value="F:acyltransferase activity, transferring groups other than amino-acyl groups"/>
    <property type="evidence" value="ECO:0007669"/>
    <property type="project" value="InterPro"/>
</dbReference>
<dbReference type="Pfam" id="PF00583">
    <property type="entry name" value="Acetyltransf_1"/>
    <property type="match status" value="1"/>
</dbReference>
<dbReference type="EMBL" id="JAADJU010000020">
    <property type="protein sequence ID" value="NMP29914.1"/>
    <property type="molecule type" value="Genomic_DNA"/>
</dbReference>
<proteinExistence type="predicted"/>
<reference evidence="4 5" key="2">
    <citation type="submission" date="2020-06" db="EMBL/GenBank/DDBJ databases">
        <title>Polyphasic characterization of a Rahnella strain isolated from tree sap.</title>
        <authorList>
            <person name="Kim I.S."/>
        </authorList>
    </citation>
    <scope>NUCLEOTIDE SEQUENCE [LARGE SCALE GENOMIC DNA]</scope>
    <source>
        <strain evidence="4 5">SAP-1</strain>
    </source>
</reference>
<dbReference type="SUPFAM" id="SSF55729">
    <property type="entry name" value="Acyl-CoA N-acyltransferases (Nat)"/>
    <property type="match status" value="1"/>
</dbReference>
<dbReference type="RefSeq" id="WP_169405612.1">
    <property type="nucleotide sequence ID" value="NZ_JAADJU010000020.1"/>
</dbReference>
<dbReference type="CDD" id="cd04301">
    <property type="entry name" value="NAT_SF"/>
    <property type="match status" value="1"/>
</dbReference>
<keyword evidence="1 4" id="KW-0808">Transferase</keyword>
<evidence type="ECO:0000313" key="5">
    <source>
        <dbReference type="Proteomes" id="UP000585363"/>
    </source>
</evidence>
<evidence type="ECO:0000313" key="4">
    <source>
        <dbReference type="EMBL" id="NMP29914.1"/>
    </source>
</evidence>
<dbReference type="PROSITE" id="PS51186">
    <property type="entry name" value="GNAT"/>
    <property type="match status" value="1"/>
</dbReference>
<dbReference type="InterPro" id="IPR016181">
    <property type="entry name" value="Acyl_CoA_acyltransferase"/>
</dbReference>
<sequence length="182" mass="20162">MKIVLLNAATLPVYRQELAHLLNDAIAQGAALGFPHEVAQQEAEDFFHDLRPAMSTNQLLLWIARDEHGLVGTVQLDLTPAATSQQEGTVSTLLVHAKARRQGVGKQLMRELEKTAFNLRKGVLSLDIEAGTPAEAFYRAQGYSCSGKRPTQYTSSSSHPAREMVYYKRLIPETSMQQQRVG</sequence>
<dbReference type="PANTHER" id="PTHR43877">
    <property type="entry name" value="AMINOALKYLPHOSPHONATE N-ACETYLTRANSFERASE-RELATED-RELATED"/>
    <property type="match status" value="1"/>
</dbReference>
<dbReference type="InterPro" id="IPR050832">
    <property type="entry name" value="Bact_Acetyltransf"/>
</dbReference>
<dbReference type="PANTHER" id="PTHR43877:SF1">
    <property type="entry name" value="ACETYLTRANSFERASE"/>
    <property type="match status" value="1"/>
</dbReference>
<keyword evidence="2" id="KW-0012">Acyltransferase</keyword>
<dbReference type="InterPro" id="IPR000182">
    <property type="entry name" value="GNAT_dom"/>
</dbReference>
<dbReference type="Proteomes" id="UP000585363">
    <property type="component" value="Unassembled WGS sequence"/>
</dbReference>